<proteinExistence type="predicted"/>
<protein>
    <submittedName>
        <fullName evidence="2">Uncharacterized protein</fullName>
    </submittedName>
</protein>
<dbReference type="InParanoid" id="A0A1E7FHR4"/>
<evidence type="ECO:0000313" key="2">
    <source>
        <dbReference type="EMBL" id="OEU17687.1"/>
    </source>
</evidence>
<dbReference type="Proteomes" id="UP000095751">
    <property type="component" value="Unassembled WGS sequence"/>
</dbReference>
<dbReference type="AlphaFoldDB" id="A0A1E7FHR4"/>
<accession>A0A1E7FHR4</accession>
<sequence>MTLDNDKVVSTATATTTTTTTNPPYSWTTIERGGGLSNFVPAGYNPFGYKITELGSQFLEFDGSLDSDVGRFLASVKTTKRKRFVTIKEQWLEIVRVSKKGQSMRIYRNLEDLIAFCIKAKLLD</sequence>
<feature type="compositionally biased region" description="Low complexity" evidence="1">
    <location>
        <begin position="11"/>
        <end position="21"/>
    </location>
</feature>
<dbReference type="OrthoDB" id="41869at2759"/>
<name>A0A1E7FHR4_9STRA</name>
<evidence type="ECO:0000313" key="3">
    <source>
        <dbReference type="Proteomes" id="UP000095751"/>
    </source>
</evidence>
<keyword evidence="3" id="KW-1185">Reference proteome</keyword>
<dbReference type="KEGG" id="fcy:FRACYDRAFT_184872"/>
<feature type="region of interest" description="Disordered" evidence="1">
    <location>
        <begin position="1"/>
        <end position="23"/>
    </location>
</feature>
<gene>
    <name evidence="2" type="ORF">FRACYDRAFT_184872</name>
</gene>
<dbReference type="EMBL" id="KV784357">
    <property type="protein sequence ID" value="OEU17687.1"/>
    <property type="molecule type" value="Genomic_DNA"/>
</dbReference>
<reference evidence="2 3" key="1">
    <citation type="submission" date="2016-09" db="EMBL/GenBank/DDBJ databases">
        <title>Extensive genetic diversity and differential bi-allelic expression allows diatom success in the polar Southern Ocean.</title>
        <authorList>
            <consortium name="DOE Joint Genome Institute"/>
            <person name="Mock T."/>
            <person name="Otillar R.P."/>
            <person name="Strauss J."/>
            <person name="Dupont C."/>
            <person name="Frickenhaus S."/>
            <person name="Maumus F."/>
            <person name="Mcmullan M."/>
            <person name="Sanges R."/>
            <person name="Schmutz J."/>
            <person name="Toseland A."/>
            <person name="Valas R."/>
            <person name="Veluchamy A."/>
            <person name="Ward B.J."/>
            <person name="Allen A."/>
            <person name="Barry K."/>
            <person name="Falciatore A."/>
            <person name="Ferrante M."/>
            <person name="Fortunato A.E."/>
            <person name="Gloeckner G."/>
            <person name="Gruber A."/>
            <person name="Hipkin R."/>
            <person name="Janech M."/>
            <person name="Kroth P."/>
            <person name="Leese F."/>
            <person name="Lindquist E."/>
            <person name="Lyon B.R."/>
            <person name="Martin J."/>
            <person name="Mayer C."/>
            <person name="Parker M."/>
            <person name="Quesneville H."/>
            <person name="Raymond J."/>
            <person name="Uhlig C."/>
            <person name="Valentin K.U."/>
            <person name="Worden A.Z."/>
            <person name="Armbrust E.V."/>
            <person name="Bowler C."/>
            <person name="Green B."/>
            <person name="Moulton V."/>
            <person name="Van Oosterhout C."/>
            <person name="Grigoriev I."/>
        </authorList>
    </citation>
    <scope>NUCLEOTIDE SEQUENCE [LARGE SCALE GENOMIC DNA]</scope>
    <source>
        <strain evidence="2 3">CCMP1102</strain>
    </source>
</reference>
<organism evidence="2 3">
    <name type="scientific">Fragilariopsis cylindrus CCMP1102</name>
    <dbReference type="NCBI Taxonomy" id="635003"/>
    <lineage>
        <taxon>Eukaryota</taxon>
        <taxon>Sar</taxon>
        <taxon>Stramenopiles</taxon>
        <taxon>Ochrophyta</taxon>
        <taxon>Bacillariophyta</taxon>
        <taxon>Bacillariophyceae</taxon>
        <taxon>Bacillariophycidae</taxon>
        <taxon>Bacillariales</taxon>
        <taxon>Bacillariaceae</taxon>
        <taxon>Fragilariopsis</taxon>
    </lineage>
</organism>
<evidence type="ECO:0000256" key="1">
    <source>
        <dbReference type="SAM" id="MobiDB-lite"/>
    </source>
</evidence>